<organism evidence="2 3">
    <name type="scientific">Mya arenaria</name>
    <name type="common">Soft-shell clam</name>
    <dbReference type="NCBI Taxonomy" id="6604"/>
    <lineage>
        <taxon>Eukaryota</taxon>
        <taxon>Metazoa</taxon>
        <taxon>Spiralia</taxon>
        <taxon>Lophotrochozoa</taxon>
        <taxon>Mollusca</taxon>
        <taxon>Bivalvia</taxon>
        <taxon>Autobranchia</taxon>
        <taxon>Heteroconchia</taxon>
        <taxon>Euheterodonta</taxon>
        <taxon>Imparidentia</taxon>
        <taxon>Neoheterodontei</taxon>
        <taxon>Myida</taxon>
        <taxon>Myoidea</taxon>
        <taxon>Myidae</taxon>
        <taxon>Mya</taxon>
    </lineage>
</organism>
<sequence>MQFGMNASSVSLRGTEHEKTTTATEELHIQRGIKLTTKTAKEDLHIQRGSQINSKMHLRDVLSLLFTAGEQDFDPECVPYGGQGIVSTER</sequence>
<dbReference type="EMBL" id="CP111026">
    <property type="protein sequence ID" value="WAR28556.1"/>
    <property type="molecule type" value="Genomic_DNA"/>
</dbReference>
<evidence type="ECO:0000313" key="3">
    <source>
        <dbReference type="Proteomes" id="UP001164746"/>
    </source>
</evidence>
<dbReference type="Proteomes" id="UP001164746">
    <property type="component" value="Chromosome 15"/>
</dbReference>
<evidence type="ECO:0000256" key="1">
    <source>
        <dbReference type="SAM" id="MobiDB-lite"/>
    </source>
</evidence>
<keyword evidence="3" id="KW-1185">Reference proteome</keyword>
<reference evidence="2" key="1">
    <citation type="submission" date="2022-11" db="EMBL/GenBank/DDBJ databases">
        <title>Centuries of genome instability and evolution in soft-shell clam transmissible cancer (bioRxiv).</title>
        <authorList>
            <person name="Hart S.F.M."/>
            <person name="Yonemitsu M.A."/>
            <person name="Giersch R.M."/>
            <person name="Beal B.F."/>
            <person name="Arriagada G."/>
            <person name="Davis B.W."/>
            <person name="Ostrander E.A."/>
            <person name="Goff S.P."/>
            <person name="Metzger M.J."/>
        </authorList>
    </citation>
    <scope>NUCLEOTIDE SEQUENCE</scope>
    <source>
        <strain evidence="2">MELC-2E11</strain>
        <tissue evidence="2">Siphon/mantle</tissue>
    </source>
</reference>
<gene>
    <name evidence="2" type="ORF">MAR_014260</name>
</gene>
<proteinExistence type="predicted"/>
<feature type="region of interest" description="Disordered" evidence="1">
    <location>
        <begin position="1"/>
        <end position="25"/>
    </location>
</feature>
<evidence type="ECO:0000313" key="2">
    <source>
        <dbReference type="EMBL" id="WAR28556.1"/>
    </source>
</evidence>
<feature type="compositionally biased region" description="Basic and acidic residues" evidence="1">
    <location>
        <begin position="14"/>
        <end position="25"/>
    </location>
</feature>
<feature type="compositionally biased region" description="Polar residues" evidence="1">
    <location>
        <begin position="1"/>
        <end position="12"/>
    </location>
</feature>
<protein>
    <submittedName>
        <fullName evidence="2">Uncharacterized protein</fullName>
    </submittedName>
</protein>
<accession>A0ABY7GBH5</accession>
<name>A0ABY7GBH5_MYAAR</name>